<evidence type="ECO:0000313" key="1">
    <source>
        <dbReference type="EMBL" id="BAT13056.1"/>
    </source>
</evidence>
<dbReference type="InParanoid" id="A0A0P0XZZ4"/>
<protein>
    <submittedName>
        <fullName evidence="1">Os11g0197725 protein</fullName>
    </submittedName>
</protein>
<dbReference type="EMBL" id="AP014967">
    <property type="protein sequence ID" value="BAT13056.1"/>
    <property type="molecule type" value="Genomic_DNA"/>
</dbReference>
<reference evidence="1 2" key="3">
    <citation type="journal article" date="2013" name="Rice">
        <title>Improvement of the Oryza sativa Nipponbare reference genome using next generation sequence and optical map data.</title>
        <authorList>
            <person name="Kawahara Y."/>
            <person name="de la Bastide M."/>
            <person name="Hamilton J.P."/>
            <person name="Kanamori H."/>
            <person name="McCombie W.R."/>
            <person name="Ouyang S."/>
            <person name="Schwartz D.C."/>
            <person name="Tanaka T."/>
            <person name="Wu J."/>
            <person name="Zhou S."/>
            <person name="Childs K.L."/>
            <person name="Davidson R.M."/>
            <person name="Lin H."/>
            <person name="Quesada-Ocampo L."/>
            <person name="Vaillancourt B."/>
            <person name="Sakai H."/>
            <person name="Lee S.S."/>
            <person name="Kim J."/>
            <person name="Numa H."/>
            <person name="Itoh T."/>
            <person name="Buell C.R."/>
            <person name="Matsumoto T."/>
        </authorList>
    </citation>
    <scope>NUCLEOTIDE SEQUENCE [LARGE SCALE GENOMIC DNA]</scope>
    <source>
        <strain evidence="2">cv. Nipponbare</strain>
    </source>
</reference>
<accession>A0A0P0XZZ4</accession>
<reference evidence="1 2" key="2">
    <citation type="journal article" date="2013" name="Plant Cell Physiol.">
        <title>Rice Annotation Project Database (RAP-DB): an integrative and interactive database for rice genomics.</title>
        <authorList>
            <person name="Sakai H."/>
            <person name="Lee S.S."/>
            <person name="Tanaka T."/>
            <person name="Numa H."/>
            <person name="Kim J."/>
            <person name="Kawahara Y."/>
            <person name="Wakimoto H."/>
            <person name="Yang C.C."/>
            <person name="Iwamoto M."/>
            <person name="Abe T."/>
            <person name="Yamada Y."/>
            <person name="Muto A."/>
            <person name="Inokuchi H."/>
            <person name="Ikemura T."/>
            <person name="Matsumoto T."/>
            <person name="Sasaki T."/>
            <person name="Itoh T."/>
        </authorList>
    </citation>
    <scope>NUCLEOTIDE SEQUENCE [LARGE SCALE GENOMIC DNA]</scope>
    <source>
        <strain evidence="2">cv. Nipponbare</strain>
    </source>
</reference>
<organism evidence="1 2">
    <name type="scientific">Oryza sativa subsp. japonica</name>
    <name type="common">Rice</name>
    <dbReference type="NCBI Taxonomy" id="39947"/>
    <lineage>
        <taxon>Eukaryota</taxon>
        <taxon>Viridiplantae</taxon>
        <taxon>Streptophyta</taxon>
        <taxon>Embryophyta</taxon>
        <taxon>Tracheophyta</taxon>
        <taxon>Spermatophyta</taxon>
        <taxon>Magnoliopsida</taxon>
        <taxon>Liliopsida</taxon>
        <taxon>Poales</taxon>
        <taxon>Poaceae</taxon>
        <taxon>BOP clade</taxon>
        <taxon>Oryzoideae</taxon>
        <taxon>Oryzeae</taxon>
        <taxon>Oryzinae</taxon>
        <taxon>Oryza</taxon>
        <taxon>Oryza sativa</taxon>
    </lineage>
</organism>
<reference evidence="2" key="1">
    <citation type="journal article" date="2005" name="Nature">
        <title>The map-based sequence of the rice genome.</title>
        <authorList>
            <consortium name="International rice genome sequencing project (IRGSP)"/>
            <person name="Matsumoto T."/>
            <person name="Wu J."/>
            <person name="Kanamori H."/>
            <person name="Katayose Y."/>
            <person name="Fujisawa M."/>
            <person name="Namiki N."/>
            <person name="Mizuno H."/>
            <person name="Yamamoto K."/>
            <person name="Antonio B.A."/>
            <person name="Baba T."/>
            <person name="Sakata K."/>
            <person name="Nagamura Y."/>
            <person name="Aoki H."/>
            <person name="Arikawa K."/>
            <person name="Arita K."/>
            <person name="Bito T."/>
            <person name="Chiden Y."/>
            <person name="Fujitsuka N."/>
            <person name="Fukunaka R."/>
            <person name="Hamada M."/>
            <person name="Harada C."/>
            <person name="Hayashi A."/>
            <person name="Hijishita S."/>
            <person name="Honda M."/>
            <person name="Hosokawa S."/>
            <person name="Ichikawa Y."/>
            <person name="Idonuma A."/>
            <person name="Iijima M."/>
            <person name="Ikeda M."/>
            <person name="Ikeno M."/>
            <person name="Ito K."/>
            <person name="Ito S."/>
            <person name="Ito T."/>
            <person name="Ito Y."/>
            <person name="Ito Y."/>
            <person name="Iwabuchi A."/>
            <person name="Kamiya K."/>
            <person name="Karasawa W."/>
            <person name="Kurita K."/>
            <person name="Katagiri S."/>
            <person name="Kikuta A."/>
            <person name="Kobayashi H."/>
            <person name="Kobayashi N."/>
            <person name="Machita K."/>
            <person name="Maehara T."/>
            <person name="Masukawa M."/>
            <person name="Mizubayashi T."/>
            <person name="Mukai Y."/>
            <person name="Nagasaki H."/>
            <person name="Nagata Y."/>
            <person name="Naito S."/>
            <person name="Nakashima M."/>
            <person name="Nakama Y."/>
            <person name="Nakamichi Y."/>
            <person name="Nakamura M."/>
            <person name="Meguro A."/>
            <person name="Negishi M."/>
            <person name="Ohta I."/>
            <person name="Ohta T."/>
            <person name="Okamoto M."/>
            <person name="Ono N."/>
            <person name="Saji S."/>
            <person name="Sakaguchi M."/>
            <person name="Sakai K."/>
            <person name="Shibata M."/>
            <person name="Shimokawa T."/>
            <person name="Song J."/>
            <person name="Takazaki Y."/>
            <person name="Terasawa K."/>
            <person name="Tsugane M."/>
            <person name="Tsuji K."/>
            <person name="Ueda S."/>
            <person name="Waki K."/>
            <person name="Yamagata H."/>
            <person name="Yamamoto M."/>
            <person name="Yamamoto S."/>
            <person name="Yamane H."/>
            <person name="Yoshiki S."/>
            <person name="Yoshihara R."/>
            <person name="Yukawa K."/>
            <person name="Zhong H."/>
            <person name="Yano M."/>
            <person name="Yuan Q."/>
            <person name="Ouyang S."/>
            <person name="Liu J."/>
            <person name="Jones K.M."/>
            <person name="Gansberger K."/>
            <person name="Moffat K."/>
            <person name="Hill J."/>
            <person name="Bera J."/>
            <person name="Fadrosh D."/>
            <person name="Jin S."/>
            <person name="Johri S."/>
            <person name="Kim M."/>
            <person name="Overton L."/>
            <person name="Reardon M."/>
            <person name="Tsitrin T."/>
            <person name="Vuong H."/>
            <person name="Weaver B."/>
            <person name="Ciecko A."/>
            <person name="Tallon L."/>
            <person name="Jackson J."/>
            <person name="Pai G."/>
            <person name="Aken S.V."/>
            <person name="Utterback T."/>
            <person name="Reidmuller S."/>
            <person name="Feldblyum T."/>
            <person name="Hsiao J."/>
            <person name="Zismann V."/>
            <person name="Iobst S."/>
            <person name="de Vazeille A.R."/>
            <person name="Buell C.R."/>
            <person name="Ying K."/>
            <person name="Li Y."/>
            <person name="Lu T."/>
            <person name="Huang Y."/>
            <person name="Zhao Q."/>
            <person name="Feng Q."/>
            <person name="Zhang L."/>
            <person name="Zhu J."/>
            <person name="Weng Q."/>
            <person name="Mu J."/>
            <person name="Lu Y."/>
            <person name="Fan D."/>
            <person name="Liu Y."/>
            <person name="Guan J."/>
            <person name="Zhang Y."/>
            <person name="Yu S."/>
            <person name="Liu X."/>
            <person name="Zhang Y."/>
            <person name="Hong G."/>
            <person name="Han B."/>
            <person name="Choisne N."/>
            <person name="Demange N."/>
            <person name="Orjeda G."/>
            <person name="Samain S."/>
            <person name="Cattolico L."/>
            <person name="Pelletier E."/>
            <person name="Couloux A."/>
            <person name="Segurens B."/>
            <person name="Wincker P."/>
            <person name="D'Hont A."/>
            <person name="Scarpelli C."/>
            <person name="Weissenbach J."/>
            <person name="Salanoubat M."/>
            <person name="Quetier F."/>
            <person name="Yu Y."/>
            <person name="Kim H.R."/>
            <person name="Rambo T."/>
            <person name="Currie J."/>
            <person name="Collura K."/>
            <person name="Luo M."/>
            <person name="Yang T."/>
            <person name="Ammiraju J.S.S."/>
            <person name="Engler F."/>
            <person name="Soderlund C."/>
            <person name="Wing R.A."/>
            <person name="Palmer L.E."/>
            <person name="de la Bastide M."/>
            <person name="Spiegel L."/>
            <person name="Nascimento L."/>
            <person name="Zutavern T."/>
            <person name="O'Shaughnessy A."/>
            <person name="Dike S."/>
            <person name="Dedhia N."/>
            <person name="Preston R."/>
            <person name="Balija V."/>
            <person name="McCombie W.R."/>
            <person name="Chow T."/>
            <person name="Chen H."/>
            <person name="Chung M."/>
            <person name="Chen C."/>
            <person name="Shaw J."/>
            <person name="Wu H."/>
            <person name="Hsiao K."/>
            <person name="Chao Y."/>
            <person name="Chu M."/>
            <person name="Cheng C."/>
            <person name="Hour A."/>
            <person name="Lee P."/>
            <person name="Lin S."/>
            <person name="Lin Y."/>
            <person name="Liou J."/>
            <person name="Liu S."/>
            <person name="Hsing Y."/>
            <person name="Raghuvanshi S."/>
            <person name="Mohanty A."/>
            <person name="Bharti A.K."/>
            <person name="Gaur A."/>
            <person name="Gupta V."/>
            <person name="Kumar D."/>
            <person name="Ravi V."/>
            <person name="Vij S."/>
            <person name="Kapur A."/>
            <person name="Khurana P."/>
            <person name="Khurana P."/>
            <person name="Khurana J.P."/>
            <person name="Tyagi A.K."/>
            <person name="Gaikwad K."/>
            <person name="Singh A."/>
            <person name="Dalal V."/>
            <person name="Srivastava S."/>
            <person name="Dixit A."/>
            <person name="Pal A.K."/>
            <person name="Ghazi I.A."/>
            <person name="Yadav M."/>
            <person name="Pandit A."/>
            <person name="Bhargava A."/>
            <person name="Sureshbabu K."/>
            <person name="Batra K."/>
            <person name="Sharma T.R."/>
            <person name="Mohapatra T."/>
            <person name="Singh N.K."/>
            <person name="Messing J."/>
            <person name="Nelson A.B."/>
            <person name="Fuks G."/>
            <person name="Kavchok S."/>
            <person name="Keizer G."/>
            <person name="Linton E."/>
            <person name="Llaca V."/>
            <person name="Song R."/>
            <person name="Tanyolac B."/>
            <person name="Young S."/>
            <person name="Ho-Il K."/>
            <person name="Hahn J.H."/>
            <person name="Sangsakoo G."/>
            <person name="Vanavichit A."/>
            <person name="de Mattos Luiz.A.T."/>
            <person name="Zimmer P.D."/>
            <person name="Malone G."/>
            <person name="Dellagostin O."/>
            <person name="de Oliveira A.C."/>
            <person name="Bevan M."/>
            <person name="Bancroft I."/>
            <person name="Minx P."/>
            <person name="Cordum H."/>
            <person name="Wilson R."/>
            <person name="Cheng Z."/>
            <person name="Jin W."/>
            <person name="Jiang J."/>
            <person name="Leong S.A."/>
            <person name="Iwama H."/>
            <person name="Gojobori T."/>
            <person name="Itoh T."/>
            <person name="Niimura Y."/>
            <person name="Fujii Y."/>
            <person name="Habara T."/>
            <person name="Sakai H."/>
            <person name="Sato Y."/>
            <person name="Wilson G."/>
            <person name="Kumar K."/>
            <person name="McCouch S."/>
            <person name="Juretic N."/>
            <person name="Hoen D."/>
            <person name="Wright S."/>
            <person name="Bruskiewich R."/>
            <person name="Bureau T."/>
            <person name="Miyao A."/>
            <person name="Hirochika H."/>
            <person name="Nishikawa T."/>
            <person name="Kadowaki K."/>
            <person name="Sugiura M."/>
            <person name="Burr B."/>
            <person name="Sasaki T."/>
        </authorList>
    </citation>
    <scope>NUCLEOTIDE SEQUENCE [LARGE SCALE GENOMIC DNA]</scope>
    <source>
        <strain evidence="2">cv. Nipponbare</strain>
    </source>
</reference>
<dbReference type="Gramene" id="Os11t0197725-01">
    <property type="protein sequence ID" value="Os11t0197725-01"/>
    <property type="gene ID" value="Os11g0197725"/>
</dbReference>
<keyword evidence="2" id="KW-1185">Reference proteome</keyword>
<dbReference type="PaxDb" id="39947-A0A0P0XZZ4"/>
<proteinExistence type="predicted"/>
<name>A0A0P0XZZ4_ORYSJ</name>
<dbReference type="AlphaFoldDB" id="A0A0P0XZZ4"/>
<sequence length="111" mass="11794">GPRRDRCAFIVPCHTASIESGLSWFGAEGEQALGWEVGVGHNEELVGARRGSMSTAHSDSCFQPTRASLSLLHILIGKDWREGVGFGRTMEAMNLPPSLSPPSPMASSSVA</sequence>
<gene>
    <name evidence="1" type="ordered locus">Os11g0197725</name>
    <name evidence="1" type="ORF">OSNPB_110197725</name>
</gene>
<feature type="non-terminal residue" evidence="1">
    <location>
        <position position="1"/>
    </location>
</feature>
<evidence type="ECO:0000313" key="2">
    <source>
        <dbReference type="Proteomes" id="UP000059680"/>
    </source>
</evidence>
<dbReference type="Proteomes" id="UP000059680">
    <property type="component" value="Chromosome 11"/>
</dbReference>